<dbReference type="Proteomes" id="UP000291562">
    <property type="component" value="Chromosome"/>
</dbReference>
<evidence type="ECO:0000256" key="1">
    <source>
        <dbReference type="ARBA" id="ARBA00004141"/>
    </source>
</evidence>
<gene>
    <name evidence="7" type="ORF">ELE36_16150</name>
</gene>
<organism evidence="7 8">
    <name type="scientific">Pseudolysobacter antarcticus</name>
    <dbReference type="NCBI Taxonomy" id="2511995"/>
    <lineage>
        <taxon>Bacteria</taxon>
        <taxon>Pseudomonadati</taxon>
        <taxon>Pseudomonadota</taxon>
        <taxon>Gammaproteobacteria</taxon>
        <taxon>Lysobacterales</taxon>
        <taxon>Rhodanobacteraceae</taxon>
        <taxon>Pseudolysobacter</taxon>
    </lineage>
</organism>
<accession>A0A411HMQ6</accession>
<feature type="domain" description="Peptidase S54 rhomboid" evidence="6">
    <location>
        <begin position="44"/>
        <end position="187"/>
    </location>
</feature>
<dbReference type="InterPro" id="IPR022764">
    <property type="entry name" value="Peptidase_S54_rhomboid_dom"/>
</dbReference>
<dbReference type="KEGG" id="xbc:ELE36_16150"/>
<proteinExistence type="predicted"/>
<evidence type="ECO:0000313" key="8">
    <source>
        <dbReference type="Proteomes" id="UP000291562"/>
    </source>
</evidence>
<feature type="transmembrane region" description="Helical" evidence="5">
    <location>
        <begin position="141"/>
        <end position="159"/>
    </location>
</feature>
<dbReference type="Pfam" id="PF01694">
    <property type="entry name" value="Rhomboid"/>
    <property type="match status" value="1"/>
</dbReference>
<feature type="transmembrane region" description="Helical" evidence="5">
    <location>
        <begin position="171"/>
        <end position="188"/>
    </location>
</feature>
<name>A0A411HMQ6_9GAMM</name>
<evidence type="ECO:0000256" key="4">
    <source>
        <dbReference type="ARBA" id="ARBA00023136"/>
    </source>
</evidence>
<sequence>MPAARRANWPWVSIAVTTSCVMLAAMPESLIEPLSGNRHAILHGELWRLWSAHLTHFSPRHALIDSAALLVNGTMAESIFGSHRVAQFVLIGAPLISSGIVLVSPDLLDYRGASAIAIMLATMVGLSLWQSRPSTRLTLSILAACLFAKIGFDAIGLSLTLTDLPNQVHVAWQAHLLAIAIGAGWYFLQKPGAMEITAPV</sequence>
<dbReference type="GO" id="GO:0004252">
    <property type="term" value="F:serine-type endopeptidase activity"/>
    <property type="evidence" value="ECO:0007669"/>
    <property type="project" value="InterPro"/>
</dbReference>
<keyword evidence="7" id="KW-0645">Protease</keyword>
<evidence type="ECO:0000256" key="5">
    <source>
        <dbReference type="SAM" id="Phobius"/>
    </source>
</evidence>
<keyword evidence="2 5" id="KW-0812">Transmembrane</keyword>
<keyword evidence="3 5" id="KW-1133">Transmembrane helix</keyword>
<feature type="transmembrane region" description="Helical" evidence="5">
    <location>
        <begin position="85"/>
        <end position="104"/>
    </location>
</feature>
<dbReference type="GO" id="GO:0016020">
    <property type="term" value="C:membrane"/>
    <property type="evidence" value="ECO:0007669"/>
    <property type="project" value="UniProtKB-SubCell"/>
</dbReference>
<dbReference type="RefSeq" id="WP_129835092.1">
    <property type="nucleotide sequence ID" value="NZ_CP035704.1"/>
</dbReference>
<feature type="transmembrane region" description="Helical" evidence="5">
    <location>
        <begin position="110"/>
        <end position="129"/>
    </location>
</feature>
<evidence type="ECO:0000256" key="3">
    <source>
        <dbReference type="ARBA" id="ARBA00022989"/>
    </source>
</evidence>
<keyword evidence="7" id="KW-0378">Hydrolase</keyword>
<comment type="subcellular location">
    <subcellularLocation>
        <location evidence="1">Membrane</location>
        <topology evidence="1">Multi-pass membrane protein</topology>
    </subcellularLocation>
</comment>
<dbReference type="Gene3D" id="1.20.1540.10">
    <property type="entry name" value="Rhomboid-like"/>
    <property type="match status" value="1"/>
</dbReference>
<evidence type="ECO:0000259" key="6">
    <source>
        <dbReference type="Pfam" id="PF01694"/>
    </source>
</evidence>
<dbReference type="GO" id="GO:0006508">
    <property type="term" value="P:proteolysis"/>
    <property type="evidence" value="ECO:0007669"/>
    <property type="project" value="UniProtKB-KW"/>
</dbReference>
<dbReference type="EMBL" id="CP035704">
    <property type="protein sequence ID" value="QBB71763.1"/>
    <property type="molecule type" value="Genomic_DNA"/>
</dbReference>
<keyword evidence="4 5" id="KW-0472">Membrane</keyword>
<protein>
    <submittedName>
        <fullName evidence="7">Rhomboid family intramembrane serine protease</fullName>
    </submittedName>
</protein>
<evidence type="ECO:0000256" key="2">
    <source>
        <dbReference type="ARBA" id="ARBA00022692"/>
    </source>
</evidence>
<dbReference type="InterPro" id="IPR035952">
    <property type="entry name" value="Rhomboid-like_sf"/>
</dbReference>
<dbReference type="OrthoDB" id="196054at2"/>
<dbReference type="PROSITE" id="PS51257">
    <property type="entry name" value="PROKAR_LIPOPROTEIN"/>
    <property type="match status" value="1"/>
</dbReference>
<keyword evidence="8" id="KW-1185">Reference proteome</keyword>
<dbReference type="AlphaFoldDB" id="A0A411HMQ6"/>
<reference evidence="7 8" key="1">
    <citation type="submission" date="2019-01" db="EMBL/GenBank/DDBJ databases">
        <title>Pseudolysobacter antarctica gen. nov., sp. nov., isolated from Fildes Peninsula, Antarctica.</title>
        <authorList>
            <person name="Wei Z."/>
            <person name="Peng F."/>
        </authorList>
    </citation>
    <scope>NUCLEOTIDE SEQUENCE [LARGE SCALE GENOMIC DNA]</scope>
    <source>
        <strain evidence="7 8">AQ6-296</strain>
    </source>
</reference>
<dbReference type="SUPFAM" id="SSF144091">
    <property type="entry name" value="Rhomboid-like"/>
    <property type="match status" value="1"/>
</dbReference>
<evidence type="ECO:0000313" key="7">
    <source>
        <dbReference type="EMBL" id="QBB71763.1"/>
    </source>
</evidence>